<evidence type="ECO:0000313" key="1">
    <source>
        <dbReference type="EMBL" id="KLJ13658.1"/>
    </source>
</evidence>
<gene>
    <name evidence="1" type="ORF">EMPG_11421</name>
</gene>
<dbReference type="OrthoDB" id="3366823at2759"/>
<keyword evidence="2" id="KW-1185">Reference proteome</keyword>
<sequence length="91" mass="10521">MAPKHHIYYRQHKSAHRFLAGDALRRMTERFTRVLMEELHRDAAIGPDDDDDWCSCQITNLRLLEESDLPHCRARPVQALSHPADSGLSSR</sequence>
<accession>A0A0H1BRC3</accession>
<protein>
    <submittedName>
        <fullName evidence="1">Uncharacterized protein</fullName>
    </submittedName>
</protein>
<reference evidence="2" key="1">
    <citation type="journal article" date="2015" name="PLoS Genet.">
        <title>The dynamic genome and transcriptome of the human fungal pathogen Blastomyces and close relative Emmonsia.</title>
        <authorList>
            <person name="Munoz J.F."/>
            <person name="Gauthier G.M."/>
            <person name="Desjardins C.A."/>
            <person name="Gallo J.E."/>
            <person name="Holder J."/>
            <person name="Sullivan T.D."/>
            <person name="Marty A.J."/>
            <person name="Carmen J.C."/>
            <person name="Chen Z."/>
            <person name="Ding L."/>
            <person name="Gujja S."/>
            <person name="Magrini V."/>
            <person name="Misas E."/>
            <person name="Mitreva M."/>
            <person name="Priest M."/>
            <person name="Saif S."/>
            <person name="Whiston E.A."/>
            <person name="Young S."/>
            <person name="Zeng Q."/>
            <person name="Goldman W.E."/>
            <person name="Mardis E.R."/>
            <person name="Taylor J.W."/>
            <person name="McEwen J.G."/>
            <person name="Clay O.K."/>
            <person name="Klein B.S."/>
            <person name="Cuomo C.A."/>
        </authorList>
    </citation>
    <scope>NUCLEOTIDE SEQUENCE [LARGE SCALE GENOMIC DNA]</scope>
    <source>
        <strain evidence="2">UAMH 139</strain>
    </source>
</reference>
<dbReference type="AlphaFoldDB" id="A0A0H1BRC3"/>
<dbReference type="EMBL" id="LDEV01000187">
    <property type="protein sequence ID" value="KLJ13658.1"/>
    <property type="molecule type" value="Genomic_DNA"/>
</dbReference>
<organism evidence="1 2">
    <name type="scientific">Blastomyces silverae</name>
    <dbReference type="NCBI Taxonomy" id="2060906"/>
    <lineage>
        <taxon>Eukaryota</taxon>
        <taxon>Fungi</taxon>
        <taxon>Dikarya</taxon>
        <taxon>Ascomycota</taxon>
        <taxon>Pezizomycotina</taxon>
        <taxon>Eurotiomycetes</taxon>
        <taxon>Eurotiomycetidae</taxon>
        <taxon>Onygenales</taxon>
        <taxon>Ajellomycetaceae</taxon>
        <taxon>Blastomyces</taxon>
    </lineage>
</organism>
<name>A0A0H1BRC3_9EURO</name>
<dbReference type="Proteomes" id="UP000053573">
    <property type="component" value="Unassembled WGS sequence"/>
</dbReference>
<proteinExistence type="predicted"/>
<evidence type="ECO:0000313" key="2">
    <source>
        <dbReference type="Proteomes" id="UP000053573"/>
    </source>
</evidence>
<comment type="caution">
    <text evidence="1">The sequence shown here is derived from an EMBL/GenBank/DDBJ whole genome shotgun (WGS) entry which is preliminary data.</text>
</comment>